<dbReference type="Proteomes" id="UP000682877">
    <property type="component" value="Chromosome 1"/>
</dbReference>
<dbReference type="GO" id="GO:0005737">
    <property type="term" value="C:cytoplasm"/>
    <property type="evidence" value="ECO:0007669"/>
    <property type="project" value="UniProtKB-SubCell"/>
</dbReference>
<feature type="compositionally biased region" description="Polar residues" evidence="4">
    <location>
        <begin position="8"/>
        <end position="21"/>
    </location>
</feature>
<dbReference type="EMBL" id="LR999451">
    <property type="protein sequence ID" value="CAE5957006.1"/>
    <property type="molecule type" value="Genomic_DNA"/>
</dbReference>
<gene>
    <name evidence="6" type="ORF">AARE701A_LOCUS747</name>
    <name evidence="7" type="ORF">AARE701A_LOCUS749</name>
    <name evidence="8" type="ORF">AARE701A_LOCUS753</name>
    <name evidence="9" type="ORF">AARE701A_LOCUS755</name>
</gene>
<evidence type="ECO:0000259" key="5">
    <source>
        <dbReference type="Pfam" id="PF01676"/>
    </source>
</evidence>
<dbReference type="PANTHER" id="PTHR31637">
    <property type="entry name" value="2,3-BISPHOSPHOGLYCERATE-INDEPENDENT PHOSPHOGLYCERATE MUTASE"/>
    <property type="match status" value="1"/>
</dbReference>
<dbReference type="AlphaFoldDB" id="A0A8S1ZCS4"/>
<dbReference type="GO" id="GO:0006007">
    <property type="term" value="P:glucose catabolic process"/>
    <property type="evidence" value="ECO:0007669"/>
    <property type="project" value="InterPro"/>
</dbReference>
<dbReference type="Pfam" id="PF01676">
    <property type="entry name" value="Metalloenzyme"/>
    <property type="match status" value="1"/>
</dbReference>
<dbReference type="InterPro" id="IPR005995">
    <property type="entry name" value="Pgm_bpd_ind"/>
</dbReference>
<protein>
    <recommendedName>
        <fullName evidence="5">Metalloenzyme domain-containing protein</fullName>
    </recommendedName>
</protein>
<evidence type="ECO:0000313" key="9">
    <source>
        <dbReference type="EMBL" id="CAE5957008.1"/>
    </source>
</evidence>
<proteinExistence type="predicted"/>
<organism evidence="8 10">
    <name type="scientific">Arabidopsis arenosa</name>
    <name type="common">Sand rock-cress</name>
    <name type="synonym">Cardaminopsis arenosa</name>
    <dbReference type="NCBI Taxonomy" id="38785"/>
    <lineage>
        <taxon>Eukaryota</taxon>
        <taxon>Viridiplantae</taxon>
        <taxon>Streptophyta</taxon>
        <taxon>Embryophyta</taxon>
        <taxon>Tracheophyta</taxon>
        <taxon>Spermatophyta</taxon>
        <taxon>Magnoliopsida</taxon>
        <taxon>eudicotyledons</taxon>
        <taxon>Gunneridae</taxon>
        <taxon>Pentapetalae</taxon>
        <taxon>rosids</taxon>
        <taxon>malvids</taxon>
        <taxon>Brassicales</taxon>
        <taxon>Brassicaceae</taxon>
        <taxon>Camelineae</taxon>
        <taxon>Arabidopsis</taxon>
    </lineage>
</organism>
<dbReference type="EMBL" id="LR999451">
    <property type="protein sequence ID" value="CAE5957001.1"/>
    <property type="molecule type" value="Genomic_DNA"/>
</dbReference>
<evidence type="ECO:0000256" key="1">
    <source>
        <dbReference type="ARBA" id="ARBA00004496"/>
    </source>
</evidence>
<dbReference type="EMBL" id="LR999451">
    <property type="protein sequence ID" value="CAE5957008.1"/>
    <property type="molecule type" value="Genomic_DNA"/>
</dbReference>
<evidence type="ECO:0000313" key="7">
    <source>
        <dbReference type="EMBL" id="CAE5957001.1"/>
    </source>
</evidence>
<sequence>MRFAGSDVVSSQPDDNSQTHATDFLKGSHRDKNSSYVYSDSTSRGDQAKTSNCWSQTSFSAPNPPGNFNGAVTFCSTLQEAFHKFIGQSVKIFCSSRTLTTVVACEAADLAVKMILDAIEQVKGIYAVTADHGNALDMVKRDKSEKPALDKEGKLQILTSHTLEPVPIAIGGPGLTQGVRFRKDLEIQGLANVAATVMNLHGFVAPSDYEPTLIEVVE</sequence>
<comment type="subunit">
    <text evidence="2">Monomer.</text>
</comment>
<evidence type="ECO:0000256" key="4">
    <source>
        <dbReference type="SAM" id="MobiDB-lite"/>
    </source>
</evidence>
<accession>A0A8S1ZCS4</accession>
<reference evidence="8" key="1">
    <citation type="submission" date="2021-01" db="EMBL/GenBank/DDBJ databases">
        <authorList>
            <person name="Bezrukov I."/>
        </authorList>
    </citation>
    <scope>NUCLEOTIDE SEQUENCE</scope>
</reference>
<evidence type="ECO:0000256" key="3">
    <source>
        <dbReference type="ARBA" id="ARBA00022490"/>
    </source>
</evidence>
<comment type="subcellular location">
    <subcellularLocation>
        <location evidence="1">Cytoplasm</location>
    </subcellularLocation>
</comment>
<dbReference type="GO" id="GO:0004619">
    <property type="term" value="F:phosphoglycerate mutase activity"/>
    <property type="evidence" value="ECO:0007669"/>
    <property type="project" value="InterPro"/>
</dbReference>
<evidence type="ECO:0000313" key="10">
    <source>
        <dbReference type="Proteomes" id="UP000682877"/>
    </source>
</evidence>
<evidence type="ECO:0000313" key="8">
    <source>
        <dbReference type="EMBL" id="CAE5957006.1"/>
    </source>
</evidence>
<dbReference type="SUPFAM" id="SSF53649">
    <property type="entry name" value="Alkaline phosphatase-like"/>
    <property type="match status" value="1"/>
</dbReference>
<evidence type="ECO:0000313" key="6">
    <source>
        <dbReference type="EMBL" id="CAE5956999.1"/>
    </source>
</evidence>
<keyword evidence="3" id="KW-0963">Cytoplasm</keyword>
<feature type="compositionally biased region" description="Polar residues" evidence="4">
    <location>
        <begin position="34"/>
        <end position="53"/>
    </location>
</feature>
<feature type="domain" description="Metalloenzyme" evidence="5">
    <location>
        <begin position="101"/>
        <end position="203"/>
    </location>
</feature>
<evidence type="ECO:0000256" key="2">
    <source>
        <dbReference type="ARBA" id="ARBA00011245"/>
    </source>
</evidence>
<dbReference type="GO" id="GO:0030145">
    <property type="term" value="F:manganese ion binding"/>
    <property type="evidence" value="ECO:0007669"/>
    <property type="project" value="TreeGrafter"/>
</dbReference>
<dbReference type="Gene3D" id="3.40.720.10">
    <property type="entry name" value="Alkaline Phosphatase, subunit A"/>
    <property type="match status" value="1"/>
</dbReference>
<dbReference type="EMBL" id="LR999451">
    <property type="protein sequence ID" value="CAE5956999.1"/>
    <property type="molecule type" value="Genomic_DNA"/>
</dbReference>
<keyword evidence="10" id="KW-1185">Reference proteome</keyword>
<feature type="region of interest" description="Disordered" evidence="4">
    <location>
        <begin position="1"/>
        <end position="53"/>
    </location>
</feature>
<dbReference type="PANTHER" id="PTHR31637:SF7">
    <property type="entry name" value="2,3-BISPHOSPHOGLYCERATE-INDEPENDENT PHOSPHOGLYCERATE MUTASE 1"/>
    <property type="match status" value="1"/>
</dbReference>
<name>A0A8S1ZCS4_ARAAE</name>
<dbReference type="InterPro" id="IPR006124">
    <property type="entry name" value="Metalloenzyme"/>
</dbReference>
<dbReference type="InterPro" id="IPR017850">
    <property type="entry name" value="Alkaline_phosphatase_core_sf"/>
</dbReference>